<dbReference type="GO" id="GO:0003924">
    <property type="term" value="F:GTPase activity"/>
    <property type="evidence" value="ECO:0007669"/>
    <property type="project" value="TreeGrafter"/>
</dbReference>
<dbReference type="GO" id="GO:0005874">
    <property type="term" value="C:microtubule"/>
    <property type="evidence" value="ECO:0007669"/>
    <property type="project" value="TreeGrafter"/>
</dbReference>
<dbReference type="GO" id="GO:0005739">
    <property type="term" value="C:mitochondrion"/>
    <property type="evidence" value="ECO:0007669"/>
    <property type="project" value="TreeGrafter"/>
</dbReference>
<keyword evidence="3" id="KW-1185">Reference proteome</keyword>
<gene>
    <name evidence="2" type="ORF">PG999_003043</name>
</gene>
<feature type="domain" description="GED" evidence="1">
    <location>
        <begin position="334"/>
        <end position="424"/>
    </location>
</feature>
<dbReference type="InterPro" id="IPR022812">
    <property type="entry name" value="Dynamin"/>
</dbReference>
<dbReference type="PANTHER" id="PTHR11566:SF215">
    <property type="entry name" value="DYNAMIN GTPASE"/>
    <property type="match status" value="1"/>
</dbReference>
<dbReference type="AlphaFoldDB" id="A0AAW0RA80"/>
<dbReference type="PANTHER" id="PTHR11566">
    <property type="entry name" value="DYNAMIN"/>
    <property type="match status" value="1"/>
</dbReference>
<dbReference type="GO" id="GO:0016559">
    <property type="term" value="P:peroxisome fission"/>
    <property type="evidence" value="ECO:0007669"/>
    <property type="project" value="TreeGrafter"/>
</dbReference>
<accession>A0AAW0RA80</accession>
<dbReference type="Proteomes" id="UP001392437">
    <property type="component" value="Unassembled WGS sequence"/>
</dbReference>
<reference evidence="2 3" key="1">
    <citation type="submission" date="2023-01" db="EMBL/GenBank/DDBJ databases">
        <title>Analysis of 21 Apiospora genomes using comparative genomics revels a genus with tremendous synthesis potential of carbohydrate active enzymes and secondary metabolites.</title>
        <authorList>
            <person name="Sorensen T."/>
        </authorList>
    </citation>
    <scope>NUCLEOTIDE SEQUENCE [LARGE SCALE GENOMIC DNA]</scope>
    <source>
        <strain evidence="2 3">CBS 117206</strain>
    </source>
</reference>
<evidence type="ECO:0000313" key="2">
    <source>
        <dbReference type="EMBL" id="KAK8130663.1"/>
    </source>
</evidence>
<dbReference type="GO" id="GO:0016020">
    <property type="term" value="C:membrane"/>
    <property type="evidence" value="ECO:0007669"/>
    <property type="project" value="TreeGrafter"/>
</dbReference>
<dbReference type="GO" id="GO:0000266">
    <property type="term" value="P:mitochondrial fission"/>
    <property type="evidence" value="ECO:0007669"/>
    <property type="project" value="TreeGrafter"/>
</dbReference>
<dbReference type="Pfam" id="PF01031">
    <property type="entry name" value="Dynamin_M"/>
    <property type="match status" value="1"/>
</dbReference>
<dbReference type="InterPro" id="IPR020850">
    <property type="entry name" value="GED_dom"/>
</dbReference>
<evidence type="ECO:0000313" key="3">
    <source>
        <dbReference type="Proteomes" id="UP001392437"/>
    </source>
</evidence>
<dbReference type="PROSITE" id="PS51388">
    <property type="entry name" value="GED"/>
    <property type="match status" value="1"/>
</dbReference>
<dbReference type="InterPro" id="IPR027417">
    <property type="entry name" value="P-loop_NTPase"/>
</dbReference>
<dbReference type="GO" id="GO:0006897">
    <property type="term" value="P:endocytosis"/>
    <property type="evidence" value="ECO:0007669"/>
    <property type="project" value="TreeGrafter"/>
</dbReference>
<organism evidence="2 3">
    <name type="scientific">Apiospora kogelbergensis</name>
    <dbReference type="NCBI Taxonomy" id="1337665"/>
    <lineage>
        <taxon>Eukaryota</taxon>
        <taxon>Fungi</taxon>
        <taxon>Dikarya</taxon>
        <taxon>Ascomycota</taxon>
        <taxon>Pezizomycotina</taxon>
        <taxon>Sordariomycetes</taxon>
        <taxon>Xylariomycetidae</taxon>
        <taxon>Amphisphaeriales</taxon>
        <taxon>Apiosporaceae</taxon>
        <taxon>Apiospora</taxon>
    </lineage>
</organism>
<dbReference type="GO" id="GO:0048312">
    <property type="term" value="P:intracellular distribution of mitochondria"/>
    <property type="evidence" value="ECO:0007669"/>
    <property type="project" value="TreeGrafter"/>
</dbReference>
<name>A0AAW0RA80_9PEZI</name>
<proteinExistence type="predicted"/>
<dbReference type="InterPro" id="IPR000375">
    <property type="entry name" value="Dynamin_stalk"/>
</dbReference>
<comment type="caution">
    <text evidence="2">The sequence shown here is derived from an EMBL/GenBank/DDBJ whole genome shotgun (WGS) entry which is preliminary data.</text>
</comment>
<evidence type="ECO:0000259" key="1">
    <source>
        <dbReference type="PROSITE" id="PS51388"/>
    </source>
</evidence>
<dbReference type="EMBL" id="JAQQWP010000002">
    <property type="protein sequence ID" value="KAK8130663.1"/>
    <property type="molecule type" value="Genomic_DNA"/>
</dbReference>
<protein>
    <recommendedName>
        <fullName evidence="1">GED domain-containing protein</fullName>
    </recommendedName>
</protein>
<dbReference type="Gene3D" id="3.40.50.300">
    <property type="entry name" value="P-loop containing nucleotide triphosphate hydrolases"/>
    <property type="match status" value="1"/>
</dbReference>
<sequence>MNPDWLLLTGHCGTTALKKRLRELLMDISSQEMPHVKTDIEKSLHACKGKLDAMGPSRADEQSQRLNLTKLAFRYQNVTEAALKGYYAGDELFWNNSDLKLVTKMVKLNEDFSNILKDRGHMLSFGLKSPSDDDEGLLGFNKDDGFCWETASFKYSELSEVLQGESYKCAAASVNPVMDLIRDVFASSRGPELETFGGNVLATAFRKQTVRWEFIVLAHTSRAIVLVHDYIFNLLSQLCPEKQGRQQLWKAHLIDKLCASYRRAMDHARLLLRIERGGRPSTFNQFFDTHIQRRRNERMAKALAGKAKGNGNKRVCLDDVRSQAQEKQKADQVCEDIHYILISYYQMSRKRFVDVVCQQVVMHFLLEGEESPLQILGPDFVMGLDADQLESIAGEEPESKRQRQSLERQKEKWEAALKVVRHCT</sequence>
<dbReference type="GO" id="GO:0008017">
    <property type="term" value="F:microtubule binding"/>
    <property type="evidence" value="ECO:0007669"/>
    <property type="project" value="TreeGrafter"/>
</dbReference>